<name>U1X6G8_ANEAE</name>
<sequence>MSVQSRMLIFQNIKTKGEINMTVTVKVEKLQKMEAEIARLQRELYALQAKSTQGFEHLDTDIFLTEVYNG</sequence>
<accession>U1X6G8</accession>
<dbReference type="HOGENOM" id="CLU_2748955_0_0_9"/>
<dbReference type="STRING" id="649747.HMPREF0083_01747"/>
<dbReference type="Proteomes" id="UP000016511">
    <property type="component" value="Unassembled WGS sequence"/>
</dbReference>
<evidence type="ECO:0000256" key="1">
    <source>
        <dbReference type="SAM" id="Coils"/>
    </source>
</evidence>
<organism evidence="2 3">
    <name type="scientific">Aneurinibacillus aneurinilyticus ATCC 12856</name>
    <dbReference type="NCBI Taxonomy" id="649747"/>
    <lineage>
        <taxon>Bacteria</taxon>
        <taxon>Bacillati</taxon>
        <taxon>Bacillota</taxon>
        <taxon>Bacilli</taxon>
        <taxon>Bacillales</taxon>
        <taxon>Paenibacillaceae</taxon>
        <taxon>Aneurinibacillus group</taxon>
        <taxon>Aneurinibacillus</taxon>
    </lineage>
</organism>
<proteinExistence type="predicted"/>
<keyword evidence="1" id="KW-0175">Coiled coil</keyword>
<feature type="coiled-coil region" evidence="1">
    <location>
        <begin position="23"/>
        <end position="50"/>
    </location>
</feature>
<comment type="caution">
    <text evidence="2">The sequence shown here is derived from an EMBL/GenBank/DDBJ whole genome shotgun (WGS) entry which is preliminary data.</text>
</comment>
<keyword evidence="3" id="KW-1185">Reference proteome</keyword>
<evidence type="ECO:0000313" key="3">
    <source>
        <dbReference type="Proteomes" id="UP000016511"/>
    </source>
</evidence>
<dbReference type="AlphaFoldDB" id="U1X6G8"/>
<dbReference type="PATRIC" id="fig|649747.3.peg.1578"/>
<dbReference type="EMBL" id="AWSJ01000119">
    <property type="protein sequence ID" value="ERI10133.1"/>
    <property type="molecule type" value="Genomic_DNA"/>
</dbReference>
<evidence type="ECO:0000313" key="2">
    <source>
        <dbReference type="EMBL" id="ERI10133.1"/>
    </source>
</evidence>
<reference evidence="2 3" key="1">
    <citation type="submission" date="2013-08" db="EMBL/GenBank/DDBJ databases">
        <authorList>
            <person name="Weinstock G."/>
            <person name="Sodergren E."/>
            <person name="Wylie T."/>
            <person name="Fulton L."/>
            <person name="Fulton R."/>
            <person name="Fronick C."/>
            <person name="O'Laughlin M."/>
            <person name="Godfrey J."/>
            <person name="Miner T."/>
            <person name="Herter B."/>
            <person name="Appelbaum E."/>
            <person name="Cordes M."/>
            <person name="Lek S."/>
            <person name="Wollam A."/>
            <person name="Pepin K.H."/>
            <person name="Palsikar V.B."/>
            <person name="Mitreva M."/>
            <person name="Wilson R.K."/>
        </authorList>
    </citation>
    <scope>NUCLEOTIDE SEQUENCE [LARGE SCALE GENOMIC DNA]</scope>
    <source>
        <strain evidence="2 3">ATCC 12856</strain>
    </source>
</reference>
<gene>
    <name evidence="2" type="ORF">HMPREF0083_01747</name>
</gene>
<protein>
    <submittedName>
        <fullName evidence="2">Uncharacterized protein</fullName>
    </submittedName>
</protein>